<protein>
    <recommendedName>
        <fullName evidence="3">F-box domain-containing protein</fullName>
    </recommendedName>
</protein>
<dbReference type="EMBL" id="CM032191">
    <property type="protein sequence ID" value="KAG7085989.1"/>
    <property type="molecule type" value="Genomic_DNA"/>
</dbReference>
<comment type="caution">
    <text evidence="1">The sequence shown here is derived from an EMBL/GenBank/DDBJ whole genome shotgun (WGS) entry which is preliminary data.</text>
</comment>
<dbReference type="Proteomes" id="UP001049176">
    <property type="component" value="Chromosome 11"/>
</dbReference>
<keyword evidence="2" id="KW-1185">Reference proteome</keyword>
<reference evidence="1" key="1">
    <citation type="journal article" date="2021" name="Genome Biol. Evol.">
        <title>The assembled and annotated genome of the fairy-ring fungus Marasmius oreades.</title>
        <authorList>
            <person name="Hiltunen M."/>
            <person name="Ament-Velasquez S.L."/>
            <person name="Johannesson H."/>
        </authorList>
    </citation>
    <scope>NUCLEOTIDE SEQUENCE</scope>
    <source>
        <strain evidence="1">03SP1</strain>
    </source>
</reference>
<dbReference type="OrthoDB" id="3229088at2759"/>
<organism evidence="1 2">
    <name type="scientific">Marasmius oreades</name>
    <name type="common">fairy-ring Marasmius</name>
    <dbReference type="NCBI Taxonomy" id="181124"/>
    <lineage>
        <taxon>Eukaryota</taxon>
        <taxon>Fungi</taxon>
        <taxon>Dikarya</taxon>
        <taxon>Basidiomycota</taxon>
        <taxon>Agaricomycotina</taxon>
        <taxon>Agaricomycetes</taxon>
        <taxon>Agaricomycetidae</taxon>
        <taxon>Agaricales</taxon>
        <taxon>Marasmiineae</taxon>
        <taxon>Marasmiaceae</taxon>
        <taxon>Marasmius</taxon>
    </lineage>
</organism>
<sequence length="505" mass="58237">METALTELKTYKNMVSPLLNLPTDVLSLIFETCAESDKDGHVMSLGAVPWVLSHICRRWRYVSLSYPQLWKVVRIDAYRHHLSNPAMLKAWLARSQPLPLSCVVRFRLSPRAVGFYEDIIDIMDHEGITNLLLGESQRWLDMSFELGDRVHLYNLIGTTTRPFPLLRYLRVDAKFPPIHRWLIPHTFNASAFASAPNLVEVSVDVQEPLPAMTLPWHQLKRYSDCGSTREESTFLDLAKLAKLEHFVYKLHPRSFSNPQPLHLVNLRRLDMFGWPWQTIIEILSFLHLPSLEDLFLYFTHTVSSPDIIIHLIVDLQERSSCRLKRLTLPVNLLTSPVIPQVVQHFSTVEELHLDLTYHAAIWTGSRPQSHPALGNLRSKLFFPRLRALYFVIRSCNDVVIDEDELFDSIADIIRERRTPDLFEVQLERLSFDTTPRLPRKPRISANIPGIRRIIELCSDGLVLIEPVIDGWLCPVHEKARHWNAEPAYQDAARFGGSTAFVVNYP</sequence>
<gene>
    <name evidence="1" type="ORF">E1B28_003512</name>
</gene>
<accession>A0A9P7RLZ8</accession>
<evidence type="ECO:0000313" key="1">
    <source>
        <dbReference type="EMBL" id="KAG7085989.1"/>
    </source>
</evidence>
<dbReference type="InterPro" id="IPR032675">
    <property type="entry name" value="LRR_dom_sf"/>
</dbReference>
<evidence type="ECO:0008006" key="3">
    <source>
        <dbReference type="Google" id="ProtNLM"/>
    </source>
</evidence>
<dbReference type="AlphaFoldDB" id="A0A9P7RLZ8"/>
<dbReference type="KEGG" id="more:E1B28_003512"/>
<evidence type="ECO:0000313" key="2">
    <source>
        <dbReference type="Proteomes" id="UP001049176"/>
    </source>
</evidence>
<dbReference type="GeneID" id="66072588"/>
<dbReference type="Gene3D" id="3.80.10.10">
    <property type="entry name" value="Ribonuclease Inhibitor"/>
    <property type="match status" value="1"/>
</dbReference>
<name>A0A9P7RLZ8_9AGAR</name>
<dbReference type="SUPFAM" id="SSF52047">
    <property type="entry name" value="RNI-like"/>
    <property type="match status" value="1"/>
</dbReference>
<proteinExistence type="predicted"/>
<dbReference type="RefSeq" id="XP_043002460.1">
    <property type="nucleotide sequence ID" value="XM_043160503.1"/>
</dbReference>